<name>A0ABX1SY62_9BIFI</name>
<dbReference type="EMBL" id="JAAIIJ010000028">
    <property type="protein sequence ID" value="NMN02780.1"/>
    <property type="molecule type" value="Genomic_DNA"/>
</dbReference>
<organism evidence="1 2">
    <name type="scientific">Bifidobacterium panos</name>
    <dbReference type="NCBI Taxonomy" id="2675321"/>
    <lineage>
        <taxon>Bacteria</taxon>
        <taxon>Bacillati</taxon>
        <taxon>Actinomycetota</taxon>
        <taxon>Actinomycetes</taxon>
        <taxon>Bifidobacteriales</taxon>
        <taxon>Bifidobacteriaceae</taxon>
        <taxon>Bifidobacterium</taxon>
    </lineage>
</organism>
<reference evidence="1 2" key="1">
    <citation type="submission" date="2020-02" db="EMBL/GenBank/DDBJ databases">
        <title>Characterization of phylogenetic diversity of novel bifidobacterial species isolated in Czech ZOOs.</title>
        <authorList>
            <person name="Lugli G.A."/>
            <person name="Vera N.B."/>
            <person name="Ventura M."/>
        </authorList>
    </citation>
    <scope>NUCLEOTIDE SEQUENCE [LARGE SCALE GENOMIC DNA]</scope>
    <source>
        <strain evidence="1 2">DSM 109963</strain>
    </source>
</reference>
<accession>A0ABX1SY62</accession>
<keyword evidence="2" id="KW-1185">Reference proteome</keyword>
<protein>
    <submittedName>
        <fullName evidence="1">Minor capsid protein E</fullName>
    </submittedName>
</protein>
<gene>
    <name evidence="1" type="ORF">G1C94_1402</name>
</gene>
<dbReference type="RefSeq" id="WP_172147015.1">
    <property type="nucleotide sequence ID" value="NZ_JAAIIJ010000028.1"/>
</dbReference>
<comment type="caution">
    <text evidence="1">The sequence shown here is derived from an EMBL/GenBank/DDBJ whole genome shotgun (WGS) entry which is preliminary data.</text>
</comment>
<proteinExistence type="predicted"/>
<evidence type="ECO:0000313" key="1">
    <source>
        <dbReference type="EMBL" id="NMN02780.1"/>
    </source>
</evidence>
<dbReference type="InterPro" id="IPR005564">
    <property type="entry name" value="Major_capsid_GpE"/>
</dbReference>
<dbReference type="Pfam" id="PF03864">
    <property type="entry name" value="Phage_cap_E"/>
    <property type="match status" value="1"/>
</dbReference>
<dbReference type="InterPro" id="IPR053738">
    <property type="entry name" value="Lambda_capsid_assembly"/>
</dbReference>
<sequence length="354" mass="38393">MTPDTSILTPAQATAAVRGAFDATAEALPFNNFLPNQSNPEGLSVSWQPNTRIEDDEAEFGAFDAEAPYGKEIGTGVTNQLKLQVIRKRMRITEFGIIQNSGMSDDWKRDKLTEYFTKLGKEAATRLERAKVEALLTGKIALDENQVKGVYDFQRDQSLSVTLAAGKKWSEHKTDPIKDLKGWSDAIDKLDGDRPTVMVTTKSVLDTLAEDPYVIKYAAITEADSTRPMIGYQNVQNVLAQYVGITSVLAVDTMYNEYLRKLGLKFKGGVKSFFEDGNVLLLPGVGGSDLGKTAIGPTAEAYLDGYEVGGTDRNGFVGVVFPSAGNQPGFDAYMTGTGLPVVTMANNTLAAKVF</sequence>
<dbReference type="Proteomes" id="UP000553756">
    <property type="component" value="Unassembled WGS sequence"/>
</dbReference>
<evidence type="ECO:0000313" key="2">
    <source>
        <dbReference type="Proteomes" id="UP000553756"/>
    </source>
</evidence>
<dbReference type="Gene3D" id="3.90.1690.10">
    <property type="entry name" value="phage-related protein like domain"/>
    <property type="match status" value="1"/>
</dbReference>